<reference evidence="2" key="2">
    <citation type="submission" date="2020-09" db="EMBL/GenBank/DDBJ databases">
        <authorList>
            <person name="Sun Q."/>
            <person name="Ohkuma M."/>
        </authorList>
    </citation>
    <scope>NUCLEOTIDE SEQUENCE</scope>
    <source>
        <strain evidence="2">JCM 3131</strain>
    </source>
</reference>
<feature type="chain" id="PRO_5038821014" evidence="1">
    <location>
        <begin position="25"/>
        <end position="267"/>
    </location>
</feature>
<dbReference type="RefSeq" id="WP_189214814.1">
    <property type="nucleotide sequence ID" value="NZ_BMQK01000001.1"/>
</dbReference>
<sequence length="267" mass="26217">MRTTAVRRVGLAASAATLALLATACGGSSDEGAEAAGTKSETTASASAAAAEPAAAKALSAADLEKAALAQGDVEGGEVETEVTGADDVTTDQVKTDNAACAPLAFVQAGAAQGEPVATVKRIYEGEAEKPSGADASSEDAMLAGLDAEKAVVTLASYEDGGAETVFKDTKAALEKCAGGFTATALGQELPVTKVAGTEAPKGADEAVAMTLTVTVEGGTTMPFKAVVVRKGATVASVSAANLASAATGEDFEFPTAVLDAQLKKLG</sequence>
<comment type="caution">
    <text evidence="2">The sequence shown here is derived from an EMBL/GenBank/DDBJ whole genome shotgun (WGS) entry which is preliminary data.</text>
</comment>
<reference evidence="2" key="1">
    <citation type="journal article" date="2014" name="Int. J. Syst. Evol. Microbiol.">
        <title>Complete genome sequence of Corynebacterium casei LMG S-19264T (=DSM 44701T), isolated from a smear-ripened cheese.</title>
        <authorList>
            <consortium name="US DOE Joint Genome Institute (JGI-PGF)"/>
            <person name="Walter F."/>
            <person name="Albersmeier A."/>
            <person name="Kalinowski J."/>
            <person name="Ruckert C."/>
        </authorList>
    </citation>
    <scope>NUCLEOTIDE SEQUENCE</scope>
    <source>
        <strain evidence="2">JCM 3131</strain>
    </source>
</reference>
<dbReference type="PROSITE" id="PS51257">
    <property type="entry name" value="PROKAR_LIPOPROTEIN"/>
    <property type="match status" value="1"/>
</dbReference>
<protein>
    <submittedName>
        <fullName evidence="2">Lipoprotein</fullName>
    </submittedName>
</protein>
<keyword evidence="2" id="KW-0449">Lipoprotein</keyword>
<proteinExistence type="predicted"/>
<evidence type="ECO:0000313" key="2">
    <source>
        <dbReference type="EMBL" id="GGQ39446.1"/>
    </source>
</evidence>
<keyword evidence="1" id="KW-0732">Signal</keyword>
<organism evidence="2 3">
    <name type="scientific">Streptomyces ruber</name>
    <dbReference type="NCBI Taxonomy" id="83378"/>
    <lineage>
        <taxon>Bacteria</taxon>
        <taxon>Bacillati</taxon>
        <taxon>Actinomycetota</taxon>
        <taxon>Actinomycetes</taxon>
        <taxon>Kitasatosporales</taxon>
        <taxon>Streptomycetaceae</taxon>
        <taxon>Streptomyces</taxon>
    </lineage>
</organism>
<dbReference type="Proteomes" id="UP000620156">
    <property type="component" value="Unassembled WGS sequence"/>
</dbReference>
<accession>A0A918B7P9</accession>
<keyword evidence="3" id="KW-1185">Reference proteome</keyword>
<dbReference type="AlphaFoldDB" id="A0A918B7P9"/>
<dbReference type="EMBL" id="BMQK01000001">
    <property type="protein sequence ID" value="GGQ39446.1"/>
    <property type="molecule type" value="Genomic_DNA"/>
</dbReference>
<evidence type="ECO:0000313" key="3">
    <source>
        <dbReference type="Proteomes" id="UP000620156"/>
    </source>
</evidence>
<feature type="signal peptide" evidence="1">
    <location>
        <begin position="1"/>
        <end position="24"/>
    </location>
</feature>
<name>A0A918B7P9_9ACTN</name>
<gene>
    <name evidence="2" type="ORF">GCM10010145_03900</name>
</gene>
<evidence type="ECO:0000256" key="1">
    <source>
        <dbReference type="SAM" id="SignalP"/>
    </source>
</evidence>